<comment type="caution">
    <text evidence="3">The sequence shown here is derived from an EMBL/GenBank/DDBJ whole genome shotgun (WGS) entry which is preliminary data.</text>
</comment>
<gene>
    <name evidence="3" type="ORF">BYL167_LOCUS12455</name>
</gene>
<accession>A0A8S2MY91</accession>
<name>A0A8S2MY91_9BILA</name>
<dbReference type="GO" id="GO:0005815">
    <property type="term" value="C:microtubule organizing center"/>
    <property type="evidence" value="ECO:0007669"/>
    <property type="project" value="TreeGrafter"/>
</dbReference>
<feature type="coiled-coil region" evidence="1">
    <location>
        <begin position="50"/>
        <end position="147"/>
    </location>
</feature>
<evidence type="ECO:0000313" key="3">
    <source>
        <dbReference type="EMBL" id="CAF3978058.1"/>
    </source>
</evidence>
<evidence type="ECO:0000256" key="1">
    <source>
        <dbReference type="SAM" id="Coils"/>
    </source>
</evidence>
<organism evidence="3 4">
    <name type="scientific">Rotaria magnacalcarata</name>
    <dbReference type="NCBI Taxonomy" id="392030"/>
    <lineage>
        <taxon>Eukaryota</taxon>
        <taxon>Metazoa</taxon>
        <taxon>Spiralia</taxon>
        <taxon>Gnathifera</taxon>
        <taxon>Rotifera</taxon>
        <taxon>Eurotatoria</taxon>
        <taxon>Bdelloidea</taxon>
        <taxon>Philodinida</taxon>
        <taxon>Philodinidae</taxon>
        <taxon>Rotaria</taxon>
    </lineage>
</organism>
<proteinExistence type="predicted"/>
<dbReference type="InterPro" id="IPR026205">
    <property type="entry name" value="PIBF1"/>
</dbReference>
<dbReference type="AlphaFoldDB" id="A0A8S2MY91"/>
<dbReference type="GO" id="GO:0060271">
    <property type="term" value="P:cilium assembly"/>
    <property type="evidence" value="ECO:0007669"/>
    <property type="project" value="TreeGrafter"/>
</dbReference>
<feature type="compositionally biased region" description="Polar residues" evidence="2">
    <location>
        <begin position="212"/>
        <end position="224"/>
    </location>
</feature>
<keyword evidence="1" id="KW-0175">Coiled coil</keyword>
<protein>
    <submittedName>
        <fullName evidence="3">Uncharacterized protein</fullName>
    </submittedName>
</protein>
<dbReference type="Proteomes" id="UP000681967">
    <property type="component" value="Unassembled WGS sequence"/>
</dbReference>
<reference evidence="3" key="1">
    <citation type="submission" date="2021-02" db="EMBL/GenBank/DDBJ databases">
        <authorList>
            <person name="Nowell W R."/>
        </authorList>
    </citation>
    <scope>NUCLEOTIDE SEQUENCE</scope>
</reference>
<evidence type="ECO:0000256" key="2">
    <source>
        <dbReference type="SAM" id="MobiDB-lite"/>
    </source>
</evidence>
<dbReference type="EMBL" id="CAJOBH010004103">
    <property type="protein sequence ID" value="CAF3978058.1"/>
    <property type="molecule type" value="Genomic_DNA"/>
</dbReference>
<evidence type="ECO:0000313" key="4">
    <source>
        <dbReference type="Proteomes" id="UP000681967"/>
    </source>
</evidence>
<sequence length="247" mass="28673">MIHADFYSLYDLVENDADANKILFSYGYGASLPTSAKRRLQHSVHLAKRVIQLEQANTSLRLELDRERKKKNDTQHELENANRILDQAQQPYDFLIATVRNKDVQLKTIHDTIEQLEKQLRESENERQSLTRTNNQLTKDIEKLLEYQEPLKVMKNVIMNLQHQDTQKATHRSPSPPLNIKYRSLTPPTHQSRRSVGFVEQFDQHHNPPPTVFTSTSHAKSPSTKIIRGPPASQQGKYRKIYKVTNN</sequence>
<feature type="region of interest" description="Disordered" evidence="2">
    <location>
        <begin position="165"/>
        <end position="236"/>
    </location>
</feature>
<dbReference type="PANTHER" id="PTHR18950">
    <property type="entry name" value="PROGESTERONE-INDUCED BLOCKING FACTOR 1"/>
    <property type="match status" value="1"/>
</dbReference>
<dbReference type="PANTHER" id="PTHR18950:SF0">
    <property type="entry name" value="PROGESTERONE IMMUNOMODULATORY BINDING FACTOR 1"/>
    <property type="match status" value="1"/>
</dbReference>